<keyword evidence="2 10" id="KW-0690">Ribosome biogenesis</keyword>
<feature type="binding site" evidence="10">
    <location>
        <position position="303"/>
    </location>
    <ligand>
        <name>Zn(2+)</name>
        <dbReference type="ChEBI" id="CHEBI:29105"/>
    </ligand>
</feature>
<comment type="cofactor">
    <cofactor evidence="10">
        <name>Zn(2+)</name>
        <dbReference type="ChEBI" id="CHEBI:29105"/>
    </cofactor>
    <text evidence="10">Binds 1 zinc ion per subunit.</text>
</comment>
<keyword evidence="9 10" id="KW-0342">GTP-binding</keyword>
<reference evidence="14 15" key="1">
    <citation type="submission" date="2015-04" db="EMBL/GenBank/DDBJ databases">
        <authorList>
            <person name="Syromyatnikov M.Y."/>
            <person name="Popov V.N."/>
        </authorList>
    </citation>
    <scope>NUCLEOTIDE SEQUENCE [LARGE SCALE GENOMIC DNA]</scope>
    <source>
        <strain evidence="14 15">CECT 5292</strain>
    </source>
</reference>
<proteinExistence type="inferred from homology"/>
<evidence type="ECO:0000256" key="5">
    <source>
        <dbReference type="ARBA" id="ARBA00022741"/>
    </source>
</evidence>
<keyword evidence="15" id="KW-1185">Reference proteome</keyword>
<dbReference type="Gene3D" id="1.10.40.50">
    <property type="entry name" value="Probable gtpase engc, domain 3"/>
    <property type="match status" value="1"/>
</dbReference>
<evidence type="ECO:0000313" key="15">
    <source>
        <dbReference type="Proteomes" id="UP000048949"/>
    </source>
</evidence>
<comment type="function">
    <text evidence="10">One of several proteins that assist in the late maturation steps of the functional core of the 30S ribosomal subunit. Helps release RbfA from mature subunits. May play a role in the assembly of ribosomal proteins into the subunit. Circularly permuted GTPase that catalyzes slow GTP hydrolysis, GTPase activity is stimulated by the 30S ribosomal subunit.</text>
</comment>
<feature type="binding site" evidence="10">
    <location>
        <position position="290"/>
    </location>
    <ligand>
        <name>Zn(2+)</name>
        <dbReference type="ChEBI" id="CHEBI:29105"/>
    </ligand>
</feature>
<feature type="region of interest" description="Disordered" evidence="11">
    <location>
        <begin position="323"/>
        <end position="364"/>
    </location>
</feature>
<dbReference type="CDD" id="cd01854">
    <property type="entry name" value="YjeQ_EngC"/>
    <property type="match status" value="1"/>
</dbReference>
<dbReference type="GO" id="GO:0019843">
    <property type="term" value="F:rRNA binding"/>
    <property type="evidence" value="ECO:0007669"/>
    <property type="project" value="UniProtKB-KW"/>
</dbReference>
<dbReference type="EC" id="3.6.1.-" evidence="10"/>
<dbReference type="Pfam" id="PF03193">
    <property type="entry name" value="RsgA_GTPase"/>
    <property type="match status" value="1"/>
</dbReference>
<evidence type="ECO:0000256" key="1">
    <source>
        <dbReference type="ARBA" id="ARBA00022490"/>
    </source>
</evidence>
<keyword evidence="3 10" id="KW-0479">Metal-binding</keyword>
<evidence type="ECO:0000259" key="12">
    <source>
        <dbReference type="PROSITE" id="PS50936"/>
    </source>
</evidence>
<dbReference type="InterPro" id="IPR030378">
    <property type="entry name" value="G_CP_dom"/>
</dbReference>
<dbReference type="GO" id="GO:0042274">
    <property type="term" value="P:ribosomal small subunit biogenesis"/>
    <property type="evidence" value="ECO:0007669"/>
    <property type="project" value="UniProtKB-UniRule"/>
</dbReference>
<organism evidence="14 15">
    <name type="scientific">Nereida ignava</name>
    <dbReference type="NCBI Taxonomy" id="282199"/>
    <lineage>
        <taxon>Bacteria</taxon>
        <taxon>Pseudomonadati</taxon>
        <taxon>Pseudomonadota</taxon>
        <taxon>Alphaproteobacteria</taxon>
        <taxon>Rhodobacterales</taxon>
        <taxon>Roseobacteraceae</taxon>
        <taxon>Nereida</taxon>
    </lineage>
</organism>
<dbReference type="GO" id="GO:0005525">
    <property type="term" value="F:GTP binding"/>
    <property type="evidence" value="ECO:0007669"/>
    <property type="project" value="UniProtKB-UniRule"/>
</dbReference>
<feature type="binding site" evidence="10">
    <location>
        <begin position="157"/>
        <end position="160"/>
    </location>
    <ligand>
        <name>GTP</name>
        <dbReference type="ChEBI" id="CHEBI:37565"/>
    </ligand>
</feature>
<keyword evidence="5 10" id="KW-0547">Nucleotide-binding</keyword>
<evidence type="ECO:0000256" key="10">
    <source>
        <dbReference type="HAMAP-Rule" id="MF_01820"/>
    </source>
</evidence>
<keyword evidence="7 10" id="KW-0862">Zinc</keyword>
<feature type="binding site" evidence="10">
    <location>
        <position position="297"/>
    </location>
    <ligand>
        <name>Zn(2+)</name>
        <dbReference type="ChEBI" id="CHEBI:29105"/>
    </ligand>
</feature>
<evidence type="ECO:0000256" key="3">
    <source>
        <dbReference type="ARBA" id="ARBA00022723"/>
    </source>
</evidence>
<sequence>MPASERPETIDAPDAVDAPLARLGWTPFFEAQLEGFSSSIPDFSAAAQPTRVTAVHRNTLRVIGVDVDLTIPHAFEATVGDWLMLDPQTKTACARLERSSLIKRKAAGRITYTQSIAANIDTVFVVSSCNADFNVARLERYVALAFEADTTPVIILTKADLSDDPDGYVAQAQTISDRVAVLALDVRNTDPSDALAPWVQLGQTIAFLGSSGVGKSTLVNALSGQIKAATQGIRDDDAKGRHTTTHRELHQLPNGCAVLDTPGMRELQLTDAASGIKDVFADLIEIAAQCKFSDCAHQSEPKCAIKAGIADGSVDPARVERWQKLQDEDAHNSEAASQTVAHRKARDKSLGKTIKGLQKGNRKK</sequence>
<dbReference type="OrthoDB" id="9809485at2"/>
<dbReference type="AlphaFoldDB" id="A0A0U1NLZ6"/>
<evidence type="ECO:0000256" key="6">
    <source>
        <dbReference type="ARBA" id="ARBA00022801"/>
    </source>
</evidence>
<feature type="binding site" evidence="10">
    <location>
        <position position="295"/>
    </location>
    <ligand>
        <name>Zn(2+)</name>
        <dbReference type="ChEBI" id="CHEBI:29105"/>
    </ligand>
</feature>
<keyword evidence="6 10" id="KW-0378">Hydrolase</keyword>
<dbReference type="PANTHER" id="PTHR32120">
    <property type="entry name" value="SMALL RIBOSOMAL SUBUNIT BIOGENESIS GTPASE RSGA"/>
    <property type="match status" value="1"/>
</dbReference>
<evidence type="ECO:0000256" key="8">
    <source>
        <dbReference type="ARBA" id="ARBA00022884"/>
    </source>
</evidence>
<evidence type="ECO:0000259" key="13">
    <source>
        <dbReference type="PROSITE" id="PS51721"/>
    </source>
</evidence>
<evidence type="ECO:0000256" key="9">
    <source>
        <dbReference type="ARBA" id="ARBA00023134"/>
    </source>
</evidence>
<dbReference type="NCBIfam" id="TIGR00157">
    <property type="entry name" value="ribosome small subunit-dependent GTPase A"/>
    <property type="match status" value="1"/>
</dbReference>
<keyword evidence="8 10" id="KW-0694">RNA-binding</keyword>
<dbReference type="InterPro" id="IPR004881">
    <property type="entry name" value="Ribosome_biogen_GTPase_RsgA"/>
</dbReference>
<evidence type="ECO:0000256" key="7">
    <source>
        <dbReference type="ARBA" id="ARBA00022833"/>
    </source>
</evidence>
<feature type="binding site" evidence="10">
    <location>
        <begin position="209"/>
        <end position="217"/>
    </location>
    <ligand>
        <name>GTP</name>
        <dbReference type="ChEBI" id="CHEBI:37565"/>
    </ligand>
</feature>
<dbReference type="SUPFAM" id="SSF52540">
    <property type="entry name" value="P-loop containing nucleoside triphosphate hydrolases"/>
    <property type="match status" value="1"/>
</dbReference>
<feature type="domain" description="EngC GTPase" evidence="12">
    <location>
        <begin position="118"/>
        <end position="265"/>
    </location>
</feature>
<dbReference type="PROSITE" id="PS51721">
    <property type="entry name" value="G_CP"/>
    <property type="match status" value="1"/>
</dbReference>
<feature type="domain" description="CP-type G" evidence="13">
    <location>
        <begin position="99"/>
        <end position="267"/>
    </location>
</feature>
<keyword evidence="1 10" id="KW-0963">Cytoplasm</keyword>
<dbReference type="PROSITE" id="PS50936">
    <property type="entry name" value="ENGC_GTPASE"/>
    <property type="match status" value="1"/>
</dbReference>
<dbReference type="Gene3D" id="3.40.50.300">
    <property type="entry name" value="P-loop containing nucleotide triphosphate hydrolases"/>
    <property type="match status" value="1"/>
</dbReference>
<dbReference type="GO" id="GO:0046872">
    <property type="term" value="F:metal ion binding"/>
    <property type="evidence" value="ECO:0007669"/>
    <property type="project" value="UniProtKB-KW"/>
</dbReference>
<dbReference type="InterPro" id="IPR027417">
    <property type="entry name" value="P-loop_NTPase"/>
</dbReference>
<evidence type="ECO:0000256" key="2">
    <source>
        <dbReference type="ARBA" id="ARBA00022517"/>
    </source>
</evidence>
<accession>A0A0U1NLZ6</accession>
<dbReference type="RefSeq" id="WP_048599171.1">
    <property type="nucleotide sequence ID" value="NZ_CVPC01000009.1"/>
</dbReference>
<dbReference type="Proteomes" id="UP000048949">
    <property type="component" value="Unassembled WGS sequence"/>
</dbReference>
<evidence type="ECO:0000313" key="14">
    <source>
        <dbReference type="EMBL" id="CRK75746.1"/>
    </source>
</evidence>
<dbReference type="GO" id="GO:0005737">
    <property type="term" value="C:cytoplasm"/>
    <property type="evidence" value="ECO:0007669"/>
    <property type="project" value="UniProtKB-SubCell"/>
</dbReference>
<evidence type="ECO:0000256" key="11">
    <source>
        <dbReference type="SAM" id="MobiDB-lite"/>
    </source>
</evidence>
<protein>
    <recommendedName>
        <fullName evidence="10">Small ribosomal subunit biogenesis GTPase RsgA</fullName>
        <ecNumber evidence="10">3.6.1.-</ecNumber>
    </recommendedName>
</protein>
<dbReference type="InterPro" id="IPR010914">
    <property type="entry name" value="RsgA_GTPase_dom"/>
</dbReference>
<dbReference type="HAMAP" id="MF_01820">
    <property type="entry name" value="GTPase_RsgA"/>
    <property type="match status" value="1"/>
</dbReference>
<comment type="subcellular location">
    <subcellularLocation>
        <location evidence="10">Cytoplasm</location>
    </subcellularLocation>
</comment>
<dbReference type="PANTHER" id="PTHR32120:SF10">
    <property type="entry name" value="SMALL RIBOSOMAL SUBUNIT BIOGENESIS GTPASE RSGA"/>
    <property type="match status" value="1"/>
</dbReference>
<evidence type="ECO:0000256" key="4">
    <source>
        <dbReference type="ARBA" id="ARBA00022730"/>
    </source>
</evidence>
<comment type="subunit">
    <text evidence="10">Monomer. Associates with 30S ribosomal subunit, binds 16S rRNA.</text>
</comment>
<dbReference type="EMBL" id="CVQV01000009">
    <property type="protein sequence ID" value="CRK75746.1"/>
    <property type="molecule type" value="Genomic_DNA"/>
</dbReference>
<dbReference type="GO" id="GO:0003924">
    <property type="term" value="F:GTPase activity"/>
    <property type="evidence" value="ECO:0007669"/>
    <property type="project" value="UniProtKB-UniRule"/>
</dbReference>
<dbReference type="STRING" id="282199.GCA_001049735_01799"/>
<feature type="compositionally biased region" description="Basic and acidic residues" evidence="11">
    <location>
        <begin position="323"/>
        <end position="332"/>
    </location>
</feature>
<comment type="similarity">
    <text evidence="10">Belongs to the TRAFAC class YlqF/YawG GTPase family. RsgA subfamily.</text>
</comment>
<keyword evidence="4 10" id="KW-0699">rRNA-binding</keyword>
<name>A0A0U1NLZ6_9RHOB</name>
<gene>
    <name evidence="10 14" type="primary">rsgA</name>
    <name evidence="14" type="ORF">NIG5292_01800</name>
</gene>